<comment type="caution">
    <text evidence="17">The sequence shown here is derived from an EMBL/GenBank/DDBJ whole genome shotgun (WGS) entry which is preliminary data.</text>
</comment>
<dbReference type="EMBL" id="CAMXCT030006511">
    <property type="protein sequence ID" value="CAL4802344.1"/>
    <property type="molecule type" value="Genomic_DNA"/>
</dbReference>
<dbReference type="GO" id="GO:0005891">
    <property type="term" value="C:voltage-gated calcium channel complex"/>
    <property type="evidence" value="ECO:0007669"/>
    <property type="project" value="TreeGrafter"/>
</dbReference>
<dbReference type="InterPro" id="IPR011992">
    <property type="entry name" value="EF-hand-dom_pair"/>
</dbReference>
<dbReference type="InterPro" id="IPR027359">
    <property type="entry name" value="Volt_channel_dom_sf"/>
</dbReference>
<evidence type="ECO:0000256" key="8">
    <source>
        <dbReference type="ARBA" id="ARBA00022882"/>
    </source>
</evidence>
<evidence type="ECO:0000256" key="11">
    <source>
        <dbReference type="ARBA" id="ARBA00023136"/>
    </source>
</evidence>
<feature type="transmembrane region" description="Helical" evidence="15">
    <location>
        <begin position="252"/>
        <end position="270"/>
    </location>
</feature>
<feature type="transmembrane region" description="Helical" evidence="15">
    <location>
        <begin position="478"/>
        <end position="502"/>
    </location>
</feature>
<dbReference type="Pfam" id="PF13202">
    <property type="entry name" value="EF-hand_5"/>
    <property type="match status" value="1"/>
</dbReference>
<comment type="subcellular location">
    <subcellularLocation>
        <location evidence="1">Membrane</location>
        <topology evidence="1">Multi-pass membrane protein</topology>
    </subcellularLocation>
</comment>
<evidence type="ECO:0000313" key="20">
    <source>
        <dbReference type="Proteomes" id="UP001152797"/>
    </source>
</evidence>
<evidence type="ECO:0000256" key="4">
    <source>
        <dbReference type="ARBA" id="ARBA00022568"/>
    </source>
</evidence>
<keyword evidence="20" id="KW-1185">Reference proteome</keyword>
<dbReference type="PANTHER" id="PTHR45628">
    <property type="entry name" value="VOLTAGE-DEPENDENT CALCIUM CHANNEL TYPE A SUBUNIT ALPHA-1"/>
    <property type="match status" value="1"/>
</dbReference>
<evidence type="ECO:0000313" key="19">
    <source>
        <dbReference type="EMBL" id="CAL4802344.1"/>
    </source>
</evidence>
<dbReference type="InterPro" id="IPR002048">
    <property type="entry name" value="EF_hand_dom"/>
</dbReference>
<dbReference type="OrthoDB" id="191686at2759"/>
<dbReference type="EMBL" id="CAMXCT010006511">
    <property type="protein sequence ID" value="CAI4015032.1"/>
    <property type="molecule type" value="Genomic_DNA"/>
</dbReference>
<reference evidence="18" key="2">
    <citation type="submission" date="2024-04" db="EMBL/GenBank/DDBJ databases">
        <authorList>
            <person name="Chen Y."/>
            <person name="Shah S."/>
            <person name="Dougan E. K."/>
            <person name="Thang M."/>
            <person name="Chan C."/>
        </authorList>
    </citation>
    <scope>NUCLEOTIDE SEQUENCE [LARGE SCALE GENOMIC DNA]</scope>
</reference>
<evidence type="ECO:0000256" key="7">
    <source>
        <dbReference type="ARBA" id="ARBA00022837"/>
    </source>
</evidence>
<keyword evidence="3" id="KW-0597">Phosphoprotein</keyword>
<keyword evidence="10" id="KW-0406">Ion transport</keyword>
<dbReference type="Gene3D" id="1.10.238.10">
    <property type="entry name" value="EF-hand"/>
    <property type="match status" value="1"/>
</dbReference>
<evidence type="ECO:0000256" key="5">
    <source>
        <dbReference type="ARBA" id="ARBA00022673"/>
    </source>
</evidence>
<keyword evidence="12" id="KW-0325">Glycoprotein</keyword>
<keyword evidence="9 15" id="KW-1133">Transmembrane helix</keyword>
<keyword evidence="6 15" id="KW-0812">Transmembrane</keyword>
<keyword evidence="11 15" id="KW-0472">Membrane</keyword>
<keyword evidence="8" id="KW-0851">Voltage-gated channel</keyword>
<keyword evidence="7" id="KW-0106">Calcium</keyword>
<dbReference type="GO" id="GO:0005509">
    <property type="term" value="F:calcium ion binding"/>
    <property type="evidence" value="ECO:0007669"/>
    <property type="project" value="InterPro"/>
</dbReference>
<dbReference type="PROSITE" id="PS50222">
    <property type="entry name" value="EF_HAND_2"/>
    <property type="match status" value="1"/>
</dbReference>
<dbReference type="Gene3D" id="1.10.287.70">
    <property type="match status" value="1"/>
</dbReference>
<dbReference type="AlphaFoldDB" id="A0A9P1DT84"/>
<dbReference type="CDD" id="cd00051">
    <property type="entry name" value="EFh"/>
    <property type="match status" value="1"/>
</dbReference>
<dbReference type="GO" id="GO:0098703">
    <property type="term" value="P:calcium ion import across plasma membrane"/>
    <property type="evidence" value="ECO:0007669"/>
    <property type="project" value="TreeGrafter"/>
</dbReference>
<keyword evidence="5" id="KW-0107">Calcium channel</keyword>
<feature type="transmembrane region" description="Helical" evidence="15">
    <location>
        <begin position="336"/>
        <end position="356"/>
    </location>
</feature>
<keyword evidence="13 19" id="KW-0407">Ion channel</keyword>
<evidence type="ECO:0000256" key="1">
    <source>
        <dbReference type="ARBA" id="ARBA00004141"/>
    </source>
</evidence>
<evidence type="ECO:0000256" key="13">
    <source>
        <dbReference type="ARBA" id="ARBA00023303"/>
    </source>
</evidence>
<feature type="domain" description="EF-hand" evidence="16">
    <location>
        <begin position="527"/>
        <end position="562"/>
    </location>
</feature>
<dbReference type="InterPro" id="IPR005821">
    <property type="entry name" value="Ion_trans_dom"/>
</dbReference>
<evidence type="ECO:0000256" key="2">
    <source>
        <dbReference type="ARBA" id="ARBA00022448"/>
    </source>
</evidence>
<feature type="region of interest" description="Disordered" evidence="14">
    <location>
        <begin position="21"/>
        <end position="62"/>
    </location>
</feature>
<dbReference type="Proteomes" id="UP001152797">
    <property type="component" value="Unassembled WGS sequence"/>
</dbReference>
<dbReference type="Pfam" id="PF00520">
    <property type="entry name" value="Ion_trans"/>
    <property type="match status" value="1"/>
</dbReference>
<evidence type="ECO:0000256" key="12">
    <source>
        <dbReference type="ARBA" id="ARBA00023180"/>
    </source>
</evidence>
<evidence type="ECO:0000256" key="3">
    <source>
        <dbReference type="ARBA" id="ARBA00022553"/>
    </source>
</evidence>
<dbReference type="InterPro" id="IPR050599">
    <property type="entry name" value="VDCC_alpha-1_subunit"/>
</dbReference>
<evidence type="ECO:0000256" key="9">
    <source>
        <dbReference type="ARBA" id="ARBA00022989"/>
    </source>
</evidence>
<feature type="compositionally biased region" description="Basic residues" evidence="14">
    <location>
        <begin position="46"/>
        <end position="56"/>
    </location>
</feature>
<keyword evidence="4" id="KW-0109">Calcium transport</keyword>
<dbReference type="GO" id="GO:0008331">
    <property type="term" value="F:high voltage-gated calcium channel activity"/>
    <property type="evidence" value="ECO:0007669"/>
    <property type="project" value="TreeGrafter"/>
</dbReference>
<dbReference type="SMART" id="SM00054">
    <property type="entry name" value="EFh"/>
    <property type="match status" value="2"/>
</dbReference>
<evidence type="ECO:0000313" key="17">
    <source>
        <dbReference type="EMBL" id="CAI4015032.1"/>
    </source>
</evidence>
<feature type="transmembrane region" description="Helical" evidence="15">
    <location>
        <begin position="376"/>
        <end position="396"/>
    </location>
</feature>
<gene>
    <name evidence="17" type="ORF">C1SCF055_LOCUS39886</name>
</gene>
<evidence type="ECO:0000313" key="18">
    <source>
        <dbReference type="EMBL" id="CAL1168407.1"/>
    </source>
</evidence>
<feature type="transmembrane region" description="Helical" evidence="15">
    <location>
        <begin position="403"/>
        <end position="425"/>
    </location>
</feature>
<organism evidence="17">
    <name type="scientific">Cladocopium goreaui</name>
    <dbReference type="NCBI Taxonomy" id="2562237"/>
    <lineage>
        <taxon>Eukaryota</taxon>
        <taxon>Sar</taxon>
        <taxon>Alveolata</taxon>
        <taxon>Dinophyceae</taxon>
        <taxon>Suessiales</taxon>
        <taxon>Symbiodiniaceae</taxon>
        <taxon>Cladocopium</taxon>
    </lineage>
</organism>
<feature type="transmembrane region" description="Helical" evidence="15">
    <location>
        <begin position="302"/>
        <end position="324"/>
    </location>
</feature>
<evidence type="ECO:0000256" key="15">
    <source>
        <dbReference type="SAM" id="Phobius"/>
    </source>
</evidence>
<name>A0A9P1DT84_9DINO</name>
<proteinExistence type="predicted"/>
<reference evidence="17" key="1">
    <citation type="submission" date="2022-10" db="EMBL/GenBank/DDBJ databases">
        <authorList>
            <person name="Chen Y."/>
            <person name="Dougan E. K."/>
            <person name="Chan C."/>
            <person name="Rhodes N."/>
            <person name="Thang M."/>
        </authorList>
    </citation>
    <scope>NUCLEOTIDE SEQUENCE</scope>
</reference>
<evidence type="ECO:0000259" key="16">
    <source>
        <dbReference type="PROSITE" id="PS50222"/>
    </source>
</evidence>
<keyword evidence="2" id="KW-0813">Transport</keyword>
<evidence type="ECO:0000256" key="6">
    <source>
        <dbReference type="ARBA" id="ARBA00022692"/>
    </source>
</evidence>
<dbReference type="PROSITE" id="PS00018">
    <property type="entry name" value="EF_HAND_1"/>
    <property type="match status" value="1"/>
</dbReference>
<evidence type="ECO:0000256" key="10">
    <source>
        <dbReference type="ARBA" id="ARBA00023065"/>
    </source>
</evidence>
<protein>
    <submittedName>
        <fullName evidence="19">Sodium channel protein type 9 subunit alpha (Peripheral sodium channel 1) (PN1) (Sodium channel protein type IX subunit alpha) (Voltage-gated sodium channel subunit alpha Nav1.7)</fullName>
    </submittedName>
</protein>
<dbReference type="InterPro" id="IPR018247">
    <property type="entry name" value="EF_Hand_1_Ca_BS"/>
</dbReference>
<dbReference type="PANTHER" id="PTHR45628:SF7">
    <property type="entry name" value="VOLTAGE-DEPENDENT CALCIUM CHANNEL TYPE A SUBUNIT ALPHA-1"/>
    <property type="match status" value="1"/>
</dbReference>
<accession>A0A9P1DT84</accession>
<dbReference type="SUPFAM" id="SSF81324">
    <property type="entry name" value="Voltage-gated potassium channels"/>
    <property type="match status" value="1"/>
</dbReference>
<evidence type="ECO:0000256" key="14">
    <source>
        <dbReference type="SAM" id="MobiDB-lite"/>
    </source>
</evidence>
<dbReference type="Gene3D" id="1.20.120.350">
    <property type="entry name" value="Voltage-gated potassium channels. Chain C"/>
    <property type="match status" value="1"/>
</dbReference>
<dbReference type="SUPFAM" id="SSF47473">
    <property type="entry name" value="EF-hand"/>
    <property type="match status" value="1"/>
</dbReference>
<sequence>MAAAERFSSLAVVRQDKPVIPEESFEEVQDQEHQERSKASSCLSPRARRISHRHGHTGVSPSHTFQGLINQVIVQHCFEIQELQARLDAKGPSRVKFVSKRTGSLDSTIGKNSEDMSLSRASNNTEEMDALHEGSFASGNESEYSGEWGLAKKRRMSYQSAASPSTTAFLMKNRENLREVQADDIINMLAGGDDEEGKPENKQDFLHPVGNAIAKLTGQKSEGGPDSEFLEKVDYRTLSKFQRLQGFLQSNTFEMTITVFLLFNVLWMAFELQVHGSMNGHAIGFYAEPMIDEDSWPAFEQVIAIGDLIFSALFALDVTVRLLVLGPRFFKICMNYVDLGVTIASLFEIFIFAATPSGFINPVLFRLLRIGKLARALRMVTMSNVLASLQLLLKCLAASMDMLFWTFCLLTFLQCVAGMIVSTLARDFITDTKQPLDLRLEVFQYYGTFTRTFLSMFEILFANWAPPCRAVVEAISEWFSVFFLLYRCVLGFAVLNVVNAVFVQQTMKTASSDEDLAFKQKQKDAAVYTRKVKKLFQTMDASGDGAINLEEFAKLVKSPKLKFWMSQLELEYHDLLSLFEFLDNGDGQITLKEFIEGAARLRGGAKALDIWRLETKVEVLFDEILRTLGPGPDDSISLTKSVQDVFAHSSYRHMQSAAKLRGETFPATTPTPDDAD</sequence>
<dbReference type="EMBL" id="CAMXCT020006511">
    <property type="protein sequence ID" value="CAL1168407.1"/>
    <property type="molecule type" value="Genomic_DNA"/>
</dbReference>